<evidence type="ECO:0000256" key="2">
    <source>
        <dbReference type="ARBA" id="ARBA00022694"/>
    </source>
</evidence>
<dbReference type="KEGG" id="vpi:BW732_06420"/>
<sequence>MKKSYRIKKEKEFQTIIHAKQSYANRNFVVYHLNNSENPHFRVGISVGKKIGNAVTRNRVKRLIRQSLFDLKMRIEPDQDIIIIARPNVVGLSQQDVKSNIEHVLGLANLIK</sequence>
<evidence type="ECO:0000313" key="9">
    <source>
        <dbReference type="EMBL" id="AQP53885.1"/>
    </source>
</evidence>
<evidence type="ECO:0000256" key="3">
    <source>
        <dbReference type="ARBA" id="ARBA00022722"/>
    </source>
</evidence>
<dbReference type="STRING" id="633807.BW732_06420"/>
<comment type="subunit">
    <text evidence="7">Consists of a catalytic RNA component (M1 or rnpB) and a protein subunit.</text>
</comment>
<dbReference type="AlphaFoldDB" id="A0A1Q2D6K6"/>
<evidence type="ECO:0000256" key="5">
    <source>
        <dbReference type="ARBA" id="ARBA00022801"/>
    </source>
</evidence>
<keyword evidence="4 7" id="KW-0255">Endonuclease</keyword>
<dbReference type="FunFam" id="3.30.230.10:FF:000021">
    <property type="entry name" value="Ribonuclease P protein component"/>
    <property type="match status" value="1"/>
</dbReference>
<dbReference type="OrthoDB" id="9810867at2"/>
<dbReference type="InterPro" id="IPR020568">
    <property type="entry name" value="Ribosomal_Su5_D2-typ_SF"/>
</dbReference>
<evidence type="ECO:0000313" key="10">
    <source>
        <dbReference type="Proteomes" id="UP000188246"/>
    </source>
</evidence>
<reference evidence="9 10" key="1">
    <citation type="journal article" date="2010" name="Int. J. Syst. Evol. Microbiol.">
        <title>Vagococcus penaei sp. nov., isolated from spoilage microbiota of cooked shrimp (Penaeus vannamei).</title>
        <authorList>
            <person name="Jaffres E."/>
            <person name="Prevost H."/>
            <person name="Rossero A."/>
            <person name="Joffraud J.J."/>
            <person name="Dousset X."/>
        </authorList>
    </citation>
    <scope>NUCLEOTIDE SEQUENCE [LARGE SCALE GENOMIC DNA]</scope>
    <source>
        <strain evidence="9 10">CD276</strain>
    </source>
</reference>
<dbReference type="PANTHER" id="PTHR33992">
    <property type="entry name" value="RIBONUCLEASE P PROTEIN COMPONENT"/>
    <property type="match status" value="1"/>
</dbReference>
<dbReference type="InterPro" id="IPR000100">
    <property type="entry name" value="RNase_P"/>
</dbReference>
<dbReference type="Pfam" id="PF00825">
    <property type="entry name" value="Ribonuclease_P"/>
    <property type="match status" value="1"/>
</dbReference>
<keyword evidence="6 7" id="KW-0694">RNA-binding</keyword>
<evidence type="ECO:0000256" key="6">
    <source>
        <dbReference type="ARBA" id="ARBA00022884"/>
    </source>
</evidence>
<evidence type="ECO:0000256" key="7">
    <source>
        <dbReference type="HAMAP-Rule" id="MF_00227"/>
    </source>
</evidence>
<organism evidence="9 10">
    <name type="scientific">Vagococcus penaei</name>
    <dbReference type="NCBI Taxonomy" id="633807"/>
    <lineage>
        <taxon>Bacteria</taxon>
        <taxon>Bacillati</taxon>
        <taxon>Bacillota</taxon>
        <taxon>Bacilli</taxon>
        <taxon>Lactobacillales</taxon>
        <taxon>Enterococcaceae</taxon>
        <taxon>Vagococcus</taxon>
    </lineage>
</organism>
<dbReference type="GO" id="GO:0004526">
    <property type="term" value="F:ribonuclease P activity"/>
    <property type="evidence" value="ECO:0007669"/>
    <property type="project" value="UniProtKB-UniRule"/>
</dbReference>
<dbReference type="GO" id="GO:0001682">
    <property type="term" value="P:tRNA 5'-leader removal"/>
    <property type="evidence" value="ECO:0007669"/>
    <property type="project" value="UniProtKB-UniRule"/>
</dbReference>
<dbReference type="EMBL" id="CP019609">
    <property type="protein sequence ID" value="AQP53885.1"/>
    <property type="molecule type" value="Genomic_DNA"/>
</dbReference>
<keyword evidence="5 7" id="KW-0378">Hydrolase</keyword>
<dbReference type="Gene3D" id="3.30.230.10">
    <property type="match status" value="1"/>
</dbReference>
<dbReference type="PANTHER" id="PTHR33992:SF1">
    <property type="entry name" value="RIBONUCLEASE P PROTEIN COMPONENT"/>
    <property type="match status" value="1"/>
</dbReference>
<accession>A0A1Q2D6K6</accession>
<keyword evidence="2 7" id="KW-0819">tRNA processing</keyword>
<dbReference type="GO" id="GO:0030677">
    <property type="term" value="C:ribonuclease P complex"/>
    <property type="evidence" value="ECO:0007669"/>
    <property type="project" value="TreeGrafter"/>
</dbReference>
<dbReference type="RefSeq" id="WP_077275962.1">
    <property type="nucleotide sequence ID" value="NZ_CP019609.1"/>
</dbReference>
<name>A0A1Q2D6K6_9ENTE</name>
<comment type="similarity">
    <text evidence="7">Belongs to the RnpA family.</text>
</comment>
<dbReference type="NCBIfam" id="TIGR00188">
    <property type="entry name" value="rnpA"/>
    <property type="match status" value="1"/>
</dbReference>
<gene>
    <name evidence="7" type="primary">rnpA</name>
    <name evidence="9" type="ORF">BW732_06420</name>
</gene>
<comment type="function">
    <text evidence="1 7">RNaseP catalyzes the removal of the 5'-leader sequence from pre-tRNA to produce the mature 5'-terminus. It can also cleave other RNA substrates such as 4.5S RNA. The protein component plays an auxiliary but essential role in vivo by binding to the 5'-leader sequence and broadening the substrate specificity of the ribozyme.</text>
</comment>
<keyword evidence="3 7" id="KW-0540">Nuclease</keyword>
<dbReference type="PROSITE" id="PS00648">
    <property type="entry name" value="RIBONUCLEASE_P"/>
    <property type="match status" value="1"/>
</dbReference>
<dbReference type="SUPFAM" id="SSF54211">
    <property type="entry name" value="Ribosomal protein S5 domain 2-like"/>
    <property type="match status" value="1"/>
</dbReference>
<dbReference type="HAMAP" id="MF_00227">
    <property type="entry name" value="RNase_P"/>
    <property type="match status" value="1"/>
</dbReference>
<evidence type="ECO:0000256" key="1">
    <source>
        <dbReference type="ARBA" id="ARBA00002663"/>
    </source>
</evidence>
<keyword evidence="10" id="KW-1185">Reference proteome</keyword>
<dbReference type="Proteomes" id="UP000188246">
    <property type="component" value="Chromosome"/>
</dbReference>
<evidence type="ECO:0000256" key="8">
    <source>
        <dbReference type="NCBIfam" id="TIGR00188"/>
    </source>
</evidence>
<evidence type="ECO:0000256" key="4">
    <source>
        <dbReference type="ARBA" id="ARBA00022759"/>
    </source>
</evidence>
<protein>
    <recommendedName>
        <fullName evidence="7 8">Ribonuclease P protein component</fullName>
        <shortName evidence="7">RNase P protein</shortName>
        <shortName evidence="7">RNaseP protein</shortName>
        <ecNumber evidence="7 8">3.1.26.5</ecNumber>
    </recommendedName>
    <alternativeName>
        <fullName evidence="7">Protein C5</fullName>
    </alternativeName>
</protein>
<dbReference type="InterPro" id="IPR020539">
    <property type="entry name" value="RNase_P_CS"/>
</dbReference>
<proteinExistence type="inferred from homology"/>
<dbReference type="GO" id="GO:0000049">
    <property type="term" value="F:tRNA binding"/>
    <property type="evidence" value="ECO:0007669"/>
    <property type="project" value="UniProtKB-UniRule"/>
</dbReference>
<dbReference type="EC" id="3.1.26.5" evidence="7 8"/>
<dbReference type="GO" id="GO:0042781">
    <property type="term" value="F:3'-tRNA processing endoribonuclease activity"/>
    <property type="evidence" value="ECO:0007669"/>
    <property type="project" value="TreeGrafter"/>
</dbReference>
<dbReference type="InterPro" id="IPR014721">
    <property type="entry name" value="Ribsml_uS5_D2-typ_fold_subgr"/>
</dbReference>
<comment type="catalytic activity">
    <reaction evidence="7">
        <text>Endonucleolytic cleavage of RNA, removing 5'-extranucleotides from tRNA precursor.</text>
        <dbReference type="EC" id="3.1.26.5"/>
    </reaction>
</comment>